<dbReference type="EMBL" id="QPJT01000001">
    <property type="protein sequence ID" value="RCX20864.1"/>
    <property type="molecule type" value="Genomic_DNA"/>
</dbReference>
<evidence type="ECO:0000313" key="2">
    <source>
        <dbReference type="Proteomes" id="UP000253034"/>
    </source>
</evidence>
<evidence type="ECO:0000313" key="1">
    <source>
        <dbReference type="EMBL" id="RCX20864.1"/>
    </source>
</evidence>
<dbReference type="RefSeq" id="WP_278278790.1">
    <property type="nucleotide sequence ID" value="NZ_QPJT01000001.1"/>
</dbReference>
<keyword evidence="2" id="KW-1185">Reference proteome</keyword>
<protein>
    <submittedName>
        <fullName evidence="1">Uncharacterized protein</fullName>
    </submittedName>
</protein>
<sequence length="44" mass="4994">MNYLEHLKANWRVALHGLNDFAEHFLHGLLPCVKGDHTQPKKGG</sequence>
<reference evidence="1 2" key="1">
    <citation type="submission" date="2018-07" db="EMBL/GenBank/DDBJ databases">
        <title>Genomic Encyclopedia of Type Strains, Phase IV (KMG-IV): sequencing the most valuable type-strain genomes for metagenomic binning, comparative biology and taxonomic classification.</title>
        <authorList>
            <person name="Goeker M."/>
        </authorList>
    </citation>
    <scope>NUCLEOTIDE SEQUENCE [LARGE SCALE GENOMIC DNA]</scope>
    <source>
        <strain evidence="1 2">DSM 27016</strain>
    </source>
</reference>
<proteinExistence type="predicted"/>
<dbReference type="AlphaFoldDB" id="A0A369BMF0"/>
<dbReference type="Proteomes" id="UP000253034">
    <property type="component" value="Unassembled WGS sequence"/>
</dbReference>
<gene>
    <name evidence="1" type="ORF">DFR58_10166</name>
</gene>
<accession>A0A369BMF0</accession>
<organism evidence="1 2">
    <name type="scientific">Anaerobacterium chartisolvens</name>
    <dbReference type="NCBI Taxonomy" id="1297424"/>
    <lineage>
        <taxon>Bacteria</taxon>
        <taxon>Bacillati</taxon>
        <taxon>Bacillota</taxon>
        <taxon>Clostridia</taxon>
        <taxon>Eubacteriales</taxon>
        <taxon>Oscillospiraceae</taxon>
        <taxon>Anaerobacterium</taxon>
    </lineage>
</organism>
<name>A0A369BMF0_9FIRM</name>
<comment type="caution">
    <text evidence="1">The sequence shown here is derived from an EMBL/GenBank/DDBJ whole genome shotgun (WGS) entry which is preliminary data.</text>
</comment>